<name>A0A8H6T9T5_MYCCL</name>
<evidence type="ECO:0000313" key="2">
    <source>
        <dbReference type="EMBL" id="KAF7313399.1"/>
    </source>
</evidence>
<dbReference type="PANTHER" id="PTHR43798:SF33">
    <property type="entry name" value="HYDROLASE, PUTATIVE (AFU_ORTHOLOGUE AFUA_2G14860)-RELATED"/>
    <property type="match status" value="1"/>
</dbReference>
<organism evidence="2 3">
    <name type="scientific">Mycena chlorophos</name>
    <name type="common">Agaric fungus</name>
    <name type="synonym">Agaricus chlorophos</name>
    <dbReference type="NCBI Taxonomy" id="658473"/>
    <lineage>
        <taxon>Eukaryota</taxon>
        <taxon>Fungi</taxon>
        <taxon>Dikarya</taxon>
        <taxon>Basidiomycota</taxon>
        <taxon>Agaricomycotina</taxon>
        <taxon>Agaricomycetes</taxon>
        <taxon>Agaricomycetidae</taxon>
        <taxon>Agaricales</taxon>
        <taxon>Marasmiineae</taxon>
        <taxon>Mycenaceae</taxon>
        <taxon>Mycena</taxon>
    </lineage>
</organism>
<evidence type="ECO:0000259" key="1">
    <source>
        <dbReference type="Pfam" id="PF00561"/>
    </source>
</evidence>
<evidence type="ECO:0000313" key="3">
    <source>
        <dbReference type="Proteomes" id="UP000613580"/>
    </source>
</evidence>
<feature type="domain" description="AB hydrolase-1" evidence="1">
    <location>
        <begin position="35"/>
        <end position="157"/>
    </location>
</feature>
<reference evidence="2" key="1">
    <citation type="submission" date="2020-05" db="EMBL/GenBank/DDBJ databases">
        <title>Mycena genomes resolve the evolution of fungal bioluminescence.</title>
        <authorList>
            <person name="Tsai I.J."/>
        </authorList>
    </citation>
    <scope>NUCLEOTIDE SEQUENCE</scope>
    <source>
        <strain evidence="2">110903Hualien_Pintung</strain>
    </source>
</reference>
<dbReference type="InterPro" id="IPR000073">
    <property type="entry name" value="AB_hydrolase_1"/>
</dbReference>
<dbReference type="InterPro" id="IPR050266">
    <property type="entry name" value="AB_hydrolase_sf"/>
</dbReference>
<dbReference type="Proteomes" id="UP000613580">
    <property type="component" value="Unassembled WGS sequence"/>
</dbReference>
<sequence length="337" mass="36268">MPTVKVKSIAGSGTFHYTISTPKHSSAKAIDKSLPTVIFLHPVYIASELFELQFADPNLRRFNLVALDLRGHGETSGKVGPTYGREEAAADVVKFMEALRLPPSHFVGVSMGSCISLQLAISYPDKALSLTMVSPLPLTEPEDVAEGRMEIHDCWVEAFKGGKVDQLALLDSVCGALQLGFSGQESTLVKALTTRAVPLALKNWGPTKLVEYRIAAVDFFVKRTAQTPAAVSKITCPVKLVHCGADIAYGIEYTQEVRELLANNGVDVKLVAVPGAFHFGNVSNPKEINAHISNSVLDNSPGISIPPAQASITSPFTANLKKCGYRQEADPDSDDDY</sequence>
<dbReference type="SUPFAM" id="SSF53474">
    <property type="entry name" value="alpha/beta-Hydrolases"/>
    <property type="match status" value="1"/>
</dbReference>
<keyword evidence="3" id="KW-1185">Reference proteome</keyword>
<gene>
    <name evidence="2" type="ORF">HMN09_00495700</name>
</gene>
<dbReference type="PRINTS" id="PR00412">
    <property type="entry name" value="EPOXHYDRLASE"/>
</dbReference>
<keyword evidence="2" id="KW-0378">Hydrolase</keyword>
<dbReference type="AlphaFoldDB" id="A0A8H6T9T5"/>
<dbReference type="InterPro" id="IPR000639">
    <property type="entry name" value="Epox_hydrolase-like"/>
</dbReference>
<dbReference type="InterPro" id="IPR029058">
    <property type="entry name" value="AB_hydrolase_fold"/>
</dbReference>
<accession>A0A8H6T9T5</accession>
<dbReference type="GO" id="GO:0016787">
    <property type="term" value="F:hydrolase activity"/>
    <property type="evidence" value="ECO:0007669"/>
    <property type="project" value="UniProtKB-KW"/>
</dbReference>
<proteinExistence type="predicted"/>
<dbReference type="Gene3D" id="3.40.50.1820">
    <property type="entry name" value="alpha/beta hydrolase"/>
    <property type="match status" value="1"/>
</dbReference>
<comment type="caution">
    <text evidence="2">The sequence shown here is derived from an EMBL/GenBank/DDBJ whole genome shotgun (WGS) entry which is preliminary data.</text>
</comment>
<dbReference type="Pfam" id="PF00561">
    <property type="entry name" value="Abhydrolase_1"/>
    <property type="match status" value="1"/>
</dbReference>
<dbReference type="PRINTS" id="PR00111">
    <property type="entry name" value="ABHYDROLASE"/>
</dbReference>
<dbReference type="EMBL" id="JACAZE010000006">
    <property type="protein sequence ID" value="KAF7313399.1"/>
    <property type="molecule type" value="Genomic_DNA"/>
</dbReference>
<dbReference type="PANTHER" id="PTHR43798">
    <property type="entry name" value="MONOACYLGLYCEROL LIPASE"/>
    <property type="match status" value="1"/>
</dbReference>
<protein>
    <submittedName>
        <fullName evidence="2">AB hydrolase-1 domain-containing protein</fullName>
    </submittedName>
</protein>
<dbReference type="OrthoDB" id="19657at2759"/>
<dbReference type="GO" id="GO:0016020">
    <property type="term" value="C:membrane"/>
    <property type="evidence" value="ECO:0007669"/>
    <property type="project" value="TreeGrafter"/>
</dbReference>